<dbReference type="GO" id="GO:0046983">
    <property type="term" value="F:protein dimerization activity"/>
    <property type="evidence" value="ECO:0007669"/>
    <property type="project" value="InterPro"/>
</dbReference>
<reference evidence="1 2" key="1">
    <citation type="submission" date="2020-08" db="EMBL/GenBank/DDBJ databases">
        <title>Genomic Encyclopedia of Type Strains, Phase IV (KMG-IV): sequencing the most valuable type-strain genomes for metagenomic binning, comparative biology and taxonomic classification.</title>
        <authorList>
            <person name="Goeker M."/>
        </authorList>
    </citation>
    <scope>NUCLEOTIDE SEQUENCE [LARGE SCALE GENOMIC DNA]</scope>
    <source>
        <strain evidence="1 2">DSM 103526</strain>
    </source>
</reference>
<accession>A0A841KW71</accession>
<sequence length="60" mass="7046">MTNGNQERLCMEIDEVRGQLEDLMIHKGMVTDEEVVILSQRLDQLIIQYYMKNESETEGQ</sequence>
<dbReference type="RefSeq" id="WP_184312103.1">
    <property type="nucleotide sequence ID" value="NZ_JACHEN010000025.1"/>
</dbReference>
<protein>
    <recommendedName>
        <fullName evidence="3">Spo0E like sporulation regulatory protein</fullName>
    </recommendedName>
</protein>
<dbReference type="EMBL" id="JACHEN010000025">
    <property type="protein sequence ID" value="MBB6217607.1"/>
    <property type="molecule type" value="Genomic_DNA"/>
</dbReference>
<dbReference type="Gene3D" id="4.10.280.10">
    <property type="entry name" value="Helix-loop-helix DNA-binding domain"/>
    <property type="match status" value="1"/>
</dbReference>
<evidence type="ECO:0000313" key="2">
    <source>
        <dbReference type="Proteomes" id="UP000579281"/>
    </source>
</evidence>
<gene>
    <name evidence="1" type="ORF">HNQ80_003730</name>
</gene>
<dbReference type="Pfam" id="PF09388">
    <property type="entry name" value="SpoOE-like"/>
    <property type="match status" value="1"/>
</dbReference>
<keyword evidence="2" id="KW-1185">Reference proteome</keyword>
<name>A0A841KW71_9FIRM</name>
<evidence type="ECO:0000313" key="1">
    <source>
        <dbReference type="EMBL" id="MBB6217607.1"/>
    </source>
</evidence>
<comment type="caution">
    <text evidence="1">The sequence shown here is derived from an EMBL/GenBank/DDBJ whole genome shotgun (WGS) entry which is preliminary data.</text>
</comment>
<dbReference type="SUPFAM" id="SSF140500">
    <property type="entry name" value="BAS1536-like"/>
    <property type="match status" value="1"/>
</dbReference>
<dbReference type="InterPro" id="IPR018540">
    <property type="entry name" value="Spo0E-like"/>
</dbReference>
<dbReference type="AlphaFoldDB" id="A0A841KW71"/>
<dbReference type="InterPro" id="IPR036638">
    <property type="entry name" value="HLH_DNA-bd_sf"/>
</dbReference>
<dbReference type="GO" id="GO:0043937">
    <property type="term" value="P:regulation of sporulation"/>
    <property type="evidence" value="ECO:0007669"/>
    <property type="project" value="InterPro"/>
</dbReference>
<dbReference type="Proteomes" id="UP000579281">
    <property type="component" value="Unassembled WGS sequence"/>
</dbReference>
<evidence type="ECO:0008006" key="3">
    <source>
        <dbReference type="Google" id="ProtNLM"/>
    </source>
</evidence>
<dbReference type="InterPro" id="IPR037208">
    <property type="entry name" value="Spo0E-like_sf"/>
</dbReference>
<proteinExistence type="predicted"/>
<organism evidence="1 2">
    <name type="scientific">Anaerosolibacter carboniphilus</name>
    <dbReference type="NCBI Taxonomy" id="1417629"/>
    <lineage>
        <taxon>Bacteria</taxon>
        <taxon>Bacillati</taxon>
        <taxon>Bacillota</taxon>
        <taxon>Clostridia</taxon>
        <taxon>Peptostreptococcales</taxon>
        <taxon>Thermotaleaceae</taxon>
        <taxon>Anaerosolibacter</taxon>
    </lineage>
</organism>